<gene>
    <name evidence="4" type="ORF">A3C16_05580</name>
</gene>
<dbReference type="InterPro" id="IPR015991">
    <property type="entry name" value="TatD/YcfH-like"/>
</dbReference>
<dbReference type="Gene3D" id="3.20.20.140">
    <property type="entry name" value="Metal-dependent hydrolases"/>
    <property type="match status" value="1"/>
</dbReference>
<feature type="binding site" evidence="3">
    <location>
        <position position="154"/>
    </location>
    <ligand>
        <name>a divalent metal cation</name>
        <dbReference type="ChEBI" id="CHEBI:60240"/>
        <label>2</label>
    </ligand>
</feature>
<dbReference type="GO" id="GO:0004536">
    <property type="term" value="F:DNA nuclease activity"/>
    <property type="evidence" value="ECO:0007669"/>
    <property type="project" value="InterPro"/>
</dbReference>
<comment type="caution">
    <text evidence="4">The sequence shown here is derived from an EMBL/GenBank/DDBJ whole genome shotgun (WGS) entry which is preliminary data.</text>
</comment>
<accession>A0A1G2KPZ9</accession>
<evidence type="ECO:0000256" key="2">
    <source>
        <dbReference type="ARBA" id="ARBA00022801"/>
    </source>
</evidence>
<feature type="binding site" evidence="3">
    <location>
        <position position="229"/>
    </location>
    <ligand>
        <name>a divalent metal cation</name>
        <dbReference type="ChEBI" id="CHEBI:60240"/>
        <label>1</label>
    </ligand>
</feature>
<dbReference type="InterPro" id="IPR018228">
    <property type="entry name" value="DNase_TatD-rel_CS"/>
</dbReference>
<dbReference type="InterPro" id="IPR001130">
    <property type="entry name" value="TatD-like"/>
</dbReference>
<dbReference type="AlphaFoldDB" id="A0A1G2KPZ9"/>
<dbReference type="NCBIfam" id="TIGR00010">
    <property type="entry name" value="YchF/TatD family DNA exonuclease"/>
    <property type="match status" value="1"/>
</dbReference>
<dbReference type="GO" id="GO:0016788">
    <property type="term" value="F:hydrolase activity, acting on ester bonds"/>
    <property type="evidence" value="ECO:0007669"/>
    <property type="project" value="InterPro"/>
</dbReference>
<dbReference type="InterPro" id="IPR032466">
    <property type="entry name" value="Metal_Hydrolase"/>
</dbReference>
<dbReference type="GO" id="GO:0046872">
    <property type="term" value="F:metal ion binding"/>
    <property type="evidence" value="ECO:0007669"/>
    <property type="project" value="UniProtKB-KW"/>
</dbReference>
<dbReference type="PANTHER" id="PTHR46124">
    <property type="entry name" value="D-AMINOACYL-TRNA DEACYLASE"/>
    <property type="match status" value="1"/>
</dbReference>
<keyword evidence="2" id="KW-0378">Hydrolase</keyword>
<keyword evidence="1 3" id="KW-0479">Metal-binding</keyword>
<evidence type="ECO:0000313" key="4">
    <source>
        <dbReference type="EMBL" id="OHA01487.1"/>
    </source>
</evidence>
<organism evidence="4 5">
    <name type="scientific">Candidatus Sungbacteria bacterium RIFCSPHIGHO2_02_FULL_51_29</name>
    <dbReference type="NCBI Taxonomy" id="1802273"/>
    <lineage>
        <taxon>Bacteria</taxon>
        <taxon>Candidatus Sungiibacteriota</taxon>
    </lineage>
</organism>
<evidence type="ECO:0008006" key="6">
    <source>
        <dbReference type="Google" id="ProtNLM"/>
    </source>
</evidence>
<dbReference type="CDD" id="cd01310">
    <property type="entry name" value="TatD_DNAse"/>
    <property type="match status" value="1"/>
</dbReference>
<name>A0A1G2KPZ9_9BACT</name>
<protein>
    <recommendedName>
        <fullName evidence="6">Hydrolase TatD</fullName>
    </recommendedName>
</protein>
<dbReference type="Pfam" id="PF01026">
    <property type="entry name" value="TatD_DNase"/>
    <property type="match status" value="1"/>
</dbReference>
<proteinExistence type="predicted"/>
<feature type="binding site" evidence="3">
    <location>
        <position position="116"/>
    </location>
    <ligand>
        <name>a divalent metal cation</name>
        <dbReference type="ChEBI" id="CHEBI:60240"/>
        <label>1</label>
    </ligand>
</feature>
<dbReference type="PANTHER" id="PTHR46124:SF2">
    <property type="entry name" value="D-AMINOACYL-TRNA DEACYLASE"/>
    <property type="match status" value="1"/>
</dbReference>
<feature type="binding site" evidence="3">
    <location>
        <position position="181"/>
    </location>
    <ligand>
        <name>a divalent metal cation</name>
        <dbReference type="ChEBI" id="CHEBI:60240"/>
        <label>2</label>
    </ligand>
</feature>
<feature type="binding site" evidence="3">
    <location>
        <position position="13"/>
    </location>
    <ligand>
        <name>a divalent metal cation</name>
        <dbReference type="ChEBI" id="CHEBI:60240"/>
        <label>1</label>
    </ligand>
</feature>
<dbReference type="SUPFAM" id="SSF51556">
    <property type="entry name" value="Metallo-dependent hydrolases"/>
    <property type="match status" value="1"/>
</dbReference>
<reference evidence="4 5" key="1">
    <citation type="journal article" date="2016" name="Nat. Commun.">
        <title>Thousands of microbial genomes shed light on interconnected biogeochemical processes in an aquifer system.</title>
        <authorList>
            <person name="Anantharaman K."/>
            <person name="Brown C.T."/>
            <person name="Hug L.A."/>
            <person name="Sharon I."/>
            <person name="Castelle C.J."/>
            <person name="Probst A.J."/>
            <person name="Thomas B.C."/>
            <person name="Singh A."/>
            <person name="Wilkins M.J."/>
            <person name="Karaoz U."/>
            <person name="Brodie E.L."/>
            <person name="Williams K.H."/>
            <person name="Hubbard S.S."/>
            <person name="Banfield J.F."/>
        </authorList>
    </citation>
    <scope>NUCLEOTIDE SEQUENCE [LARGE SCALE GENOMIC DNA]</scope>
</reference>
<dbReference type="PIRSF" id="PIRSF005902">
    <property type="entry name" value="DNase_TatD"/>
    <property type="match status" value="1"/>
</dbReference>
<dbReference type="PROSITE" id="PS01091">
    <property type="entry name" value="TATD_3"/>
    <property type="match status" value="1"/>
</dbReference>
<dbReference type="EMBL" id="MHQL01000062">
    <property type="protein sequence ID" value="OHA01487.1"/>
    <property type="molecule type" value="Genomic_DNA"/>
</dbReference>
<sequence length="283" mass="31562">MSILPAFFDAHTHTQFAAYDDDRNAVMARARDTGVWLINVGTEERTSAAAIASAHRAHRGVWATVGLHPLHAHESFHDAQELGPHPQGRETLEGEEFNYNTYKKLATDPKVVGIGECGLDHFRMKDAAARAKQAEVFRAHIELSAEIKKPLMIHCREAFGDLISTLQATNHKLPSPPGVVHFFSGTKKDAKKLLDMEFGFTFGGVVTFAREYDEVIRYLPLDHILSETDAPYVSPAPYRGKRNEPVYIVETVKKIADIRNEDLAMVAEALVKNAIRTFSIPMN</sequence>
<dbReference type="Proteomes" id="UP000177811">
    <property type="component" value="Unassembled WGS sequence"/>
</dbReference>
<evidence type="ECO:0000256" key="1">
    <source>
        <dbReference type="ARBA" id="ARBA00022723"/>
    </source>
</evidence>
<evidence type="ECO:0000313" key="5">
    <source>
        <dbReference type="Proteomes" id="UP000177811"/>
    </source>
</evidence>
<evidence type="ECO:0000256" key="3">
    <source>
        <dbReference type="PIRSR" id="PIRSR005902-1"/>
    </source>
</evidence>
<feature type="binding site" evidence="3">
    <location>
        <position position="11"/>
    </location>
    <ligand>
        <name>a divalent metal cation</name>
        <dbReference type="ChEBI" id="CHEBI:60240"/>
        <label>1</label>
    </ligand>
</feature>